<name>A0A8W7P7K5_ANOCL</name>
<dbReference type="AlphaFoldDB" id="A0A8W7P7K5"/>
<feature type="transmembrane region" description="Helical" evidence="1">
    <location>
        <begin position="42"/>
        <end position="65"/>
    </location>
</feature>
<proteinExistence type="predicted"/>
<evidence type="ECO:0000313" key="2">
    <source>
        <dbReference type="EnsemblMetazoa" id="ACOM026931-PA.1"/>
    </source>
</evidence>
<keyword evidence="1" id="KW-1133">Transmembrane helix</keyword>
<keyword evidence="1" id="KW-0812">Transmembrane</keyword>
<organism evidence="2">
    <name type="scientific">Anopheles coluzzii</name>
    <name type="common">African malaria mosquito</name>
    <dbReference type="NCBI Taxonomy" id="1518534"/>
    <lineage>
        <taxon>Eukaryota</taxon>
        <taxon>Metazoa</taxon>
        <taxon>Ecdysozoa</taxon>
        <taxon>Arthropoda</taxon>
        <taxon>Hexapoda</taxon>
        <taxon>Insecta</taxon>
        <taxon>Pterygota</taxon>
        <taxon>Neoptera</taxon>
        <taxon>Endopterygota</taxon>
        <taxon>Diptera</taxon>
        <taxon>Nematocera</taxon>
        <taxon>Culicoidea</taxon>
        <taxon>Culicidae</taxon>
        <taxon>Anophelinae</taxon>
        <taxon>Anopheles</taxon>
    </lineage>
</organism>
<keyword evidence="1" id="KW-0472">Membrane</keyword>
<reference evidence="2" key="1">
    <citation type="submission" date="2022-08" db="UniProtKB">
        <authorList>
            <consortium name="EnsemblMetazoa"/>
        </authorList>
    </citation>
    <scope>IDENTIFICATION</scope>
</reference>
<protein>
    <submittedName>
        <fullName evidence="2">Uncharacterized protein</fullName>
    </submittedName>
</protein>
<dbReference type="Proteomes" id="UP000075882">
    <property type="component" value="Unassembled WGS sequence"/>
</dbReference>
<dbReference type="EnsemblMetazoa" id="ACOM026931-RA">
    <property type="protein sequence ID" value="ACOM026931-PA.1"/>
    <property type="gene ID" value="ACOM026931"/>
</dbReference>
<evidence type="ECO:0000256" key="1">
    <source>
        <dbReference type="SAM" id="Phobius"/>
    </source>
</evidence>
<sequence>MIDGCDLVAPTAADLLHDQLTSTVLHERAERPYGRAGVLDGIAVAVVLSVAAEAGVAHVMMMMVVRLMQMLQMVMVMVVVYRDWDSDWYLYRHRDGLLHRDVLLNRDGVWAIDRNLHWDRDGLLDRVRNVLLNVVRLRDGHLDRVRDGLLHRHGVGTIDRDLHLIRDWLLDGVRHGFLHLNGVGSWHMDRIGTVDRDLHRVRDLLLDGVRHWDGHFHLHWHWHVLGNFVGLRDWHLDWVRDVLGHFVGLGHEHLDGVGTIDRNMDRVGHLLLNRVGLRHMDGHLNVFLDVDWDVFDYFVGLRYRDLHWIGDMLLHGVRDVLLNRVRYRDTLHQRYRLGHIRVATEIHTMPVVMVMCLMVRTAKMATTDVAYVQPVNAVAITEAQQAPFVQLLLERDGGLTIGCGLLLL</sequence>
<accession>A0A8W7P7K5</accession>